<sequence length="207" mass="23301">MRRVKAKRGAIRRDGASRQAAPTAPQLNIETMGEVMKFLPTGADIGRAEMVCRVWREALHAGSDHVWGERVEENKANIARTRVTYGMPLEGRFNTGTKKEQYINTACVECGCPAIYELPRHKARLCSECADTDVSDKATFTRCRKDPELMAKVARALLDLNRMRFNGRGFITGRLSTVWTSPCPPQRPNFNRRNPRPSVVEVIELSP</sequence>
<gene>
    <name evidence="2" type="ORF">Vbra_9934</name>
</gene>
<keyword evidence="3" id="KW-1185">Reference proteome</keyword>
<evidence type="ECO:0000256" key="1">
    <source>
        <dbReference type="SAM" id="MobiDB-lite"/>
    </source>
</evidence>
<protein>
    <recommendedName>
        <fullName evidence="4">F-box domain-containing protein</fullName>
    </recommendedName>
</protein>
<organism evidence="2 3">
    <name type="scientific">Vitrella brassicaformis (strain CCMP3155)</name>
    <dbReference type="NCBI Taxonomy" id="1169540"/>
    <lineage>
        <taxon>Eukaryota</taxon>
        <taxon>Sar</taxon>
        <taxon>Alveolata</taxon>
        <taxon>Colpodellida</taxon>
        <taxon>Vitrellaceae</taxon>
        <taxon>Vitrella</taxon>
    </lineage>
</organism>
<dbReference type="VEuPathDB" id="CryptoDB:Vbra_9934"/>
<evidence type="ECO:0000313" key="3">
    <source>
        <dbReference type="Proteomes" id="UP000041254"/>
    </source>
</evidence>
<dbReference type="AlphaFoldDB" id="A0A0G4GGT3"/>
<dbReference type="InParanoid" id="A0A0G4GGT3"/>
<evidence type="ECO:0008006" key="4">
    <source>
        <dbReference type="Google" id="ProtNLM"/>
    </source>
</evidence>
<feature type="region of interest" description="Disordered" evidence="1">
    <location>
        <begin position="1"/>
        <end position="23"/>
    </location>
</feature>
<dbReference type="SUPFAM" id="SSF81383">
    <property type="entry name" value="F-box domain"/>
    <property type="match status" value="1"/>
</dbReference>
<dbReference type="PhylomeDB" id="A0A0G4GGT3"/>
<feature type="compositionally biased region" description="Basic residues" evidence="1">
    <location>
        <begin position="1"/>
        <end position="10"/>
    </location>
</feature>
<proteinExistence type="predicted"/>
<dbReference type="Proteomes" id="UP000041254">
    <property type="component" value="Unassembled WGS sequence"/>
</dbReference>
<dbReference type="EMBL" id="CDMY01000662">
    <property type="protein sequence ID" value="CEM28855.1"/>
    <property type="molecule type" value="Genomic_DNA"/>
</dbReference>
<accession>A0A0G4GGT3</accession>
<reference evidence="2 3" key="1">
    <citation type="submission" date="2014-11" db="EMBL/GenBank/DDBJ databases">
        <authorList>
            <person name="Zhu J."/>
            <person name="Qi W."/>
            <person name="Song R."/>
        </authorList>
    </citation>
    <scope>NUCLEOTIDE SEQUENCE [LARGE SCALE GENOMIC DNA]</scope>
</reference>
<evidence type="ECO:0000313" key="2">
    <source>
        <dbReference type="EMBL" id="CEM28855.1"/>
    </source>
</evidence>
<dbReference type="InterPro" id="IPR036047">
    <property type="entry name" value="F-box-like_dom_sf"/>
</dbReference>
<name>A0A0G4GGT3_VITBC</name>